<feature type="domain" description="HTH marR-type" evidence="1">
    <location>
        <begin position="6"/>
        <end position="139"/>
    </location>
</feature>
<dbReference type="Pfam" id="PF12802">
    <property type="entry name" value="MarR_2"/>
    <property type="match status" value="1"/>
</dbReference>
<reference evidence="2 3" key="1">
    <citation type="submission" date="2018-10" db="EMBL/GenBank/DDBJ databases">
        <title>Genomic Encyclopedia of Archaeal and Bacterial Type Strains, Phase II (KMG-II): from individual species to whole genera.</title>
        <authorList>
            <person name="Goeker M."/>
        </authorList>
    </citation>
    <scope>NUCLEOTIDE SEQUENCE [LARGE SCALE GENOMIC DNA]</scope>
    <source>
        <strain evidence="2 3">RP-AC37</strain>
    </source>
</reference>
<sequence length="148" mass="15937">MSSPTPEQVWAQLQGFVEAYAARRQLREHLGLALGTGRGRIKLLMLLEDGPRAHSELAEALQVDRPYTTVIVNSLEALGLVERTADPADRRRKLVALTDKGTETLAEARAVIGAAPPPLQQLTATELTELAALLTRLDPPADRAAAQG</sequence>
<accession>A0A420XJQ0</accession>
<dbReference type="SUPFAM" id="SSF46785">
    <property type="entry name" value="Winged helix' DNA-binding domain"/>
    <property type="match status" value="1"/>
</dbReference>
<dbReference type="RefSeq" id="WP_231122064.1">
    <property type="nucleotide sequence ID" value="NZ_RBWV01000017.1"/>
</dbReference>
<dbReference type="GO" id="GO:0003677">
    <property type="term" value="F:DNA binding"/>
    <property type="evidence" value="ECO:0007669"/>
    <property type="project" value="UniProtKB-KW"/>
</dbReference>
<dbReference type="PANTHER" id="PTHR33164">
    <property type="entry name" value="TRANSCRIPTIONAL REGULATOR, MARR FAMILY"/>
    <property type="match status" value="1"/>
</dbReference>
<dbReference type="CDD" id="cd00090">
    <property type="entry name" value="HTH_ARSR"/>
    <property type="match status" value="1"/>
</dbReference>
<name>A0A420XJQ0_9ACTN</name>
<dbReference type="PRINTS" id="PR00598">
    <property type="entry name" value="HTHMARR"/>
</dbReference>
<dbReference type="InterPro" id="IPR000835">
    <property type="entry name" value="HTH_MarR-typ"/>
</dbReference>
<comment type="caution">
    <text evidence="2">The sequence shown here is derived from an EMBL/GenBank/DDBJ whole genome shotgun (WGS) entry which is preliminary data.</text>
</comment>
<keyword evidence="2" id="KW-0238">DNA-binding</keyword>
<keyword evidence="3" id="KW-1185">Reference proteome</keyword>
<dbReference type="InterPro" id="IPR036388">
    <property type="entry name" value="WH-like_DNA-bd_sf"/>
</dbReference>
<evidence type="ECO:0000313" key="2">
    <source>
        <dbReference type="EMBL" id="RKS67952.1"/>
    </source>
</evidence>
<dbReference type="SMART" id="SM00347">
    <property type="entry name" value="HTH_MARR"/>
    <property type="match status" value="1"/>
</dbReference>
<evidence type="ECO:0000259" key="1">
    <source>
        <dbReference type="PROSITE" id="PS50995"/>
    </source>
</evidence>
<organism evidence="2 3">
    <name type="scientific">Motilibacter peucedani</name>
    <dbReference type="NCBI Taxonomy" id="598650"/>
    <lineage>
        <taxon>Bacteria</taxon>
        <taxon>Bacillati</taxon>
        <taxon>Actinomycetota</taxon>
        <taxon>Actinomycetes</taxon>
        <taxon>Motilibacterales</taxon>
        <taxon>Motilibacteraceae</taxon>
        <taxon>Motilibacter</taxon>
    </lineage>
</organism>
<gene>
    <name evidence="2" type="ORF">CLV35_3859</name>
</gene>
<dbReference type="InterPro" id="IPR036390">
    <property type="entry name" value="WH_DNA-bd_sf"/>
</dbReference>
<dbReference type="AlphaFoldDB" id="A0A420XJQ0"/>
<dbReference type="GO" id="GO:0003700">
    <property type="term" value="F:DNA-binding transcription factor activity"/>
    <property type="evidence" value="ECO:0007669"/>
    <property type="project" value="InterPro"/>
</dbReference>
<dbReference type="InterPro" id="IPR011991">
    <property type="entry name" value="ArsR-like_HTH"/>
</dbReference>
<protein>
    <submittedName>
        <fullName evidence="2">DNA-binding MarR family transcriptional regulator</fullName>
    </submittedName>
</protein>
<dbReference type="Proteomes" id="UP000281955">
    <property type="component" value="Unassembled WGS sequence"/>
</dbReference>
<dbReference type="InterPro" id="IPR039422">
    <property type="entry name" value="MarR/SlyA-like"/>
</dbReference>
<proteinExistence type="predicted"/>
<dbReference type="InParanoid" id="A0A420XJQ0"/>
<dbReference type="Gene3D" id="1.10.10.10">
    <property type="entry name" value="Winged helix-like DNA-binding domain superfamily/Winged helix DNA-binding domain"/>
    <property type="match status" value="1"/>
</dbReference>
<dbReference type="PANTHER" id="PTHR33164:SF43">
    <property type="entry name" value="HTH-TYPE TRANSCRIPTIONAL REPRESSOR YETL"/>
    <property type="match status" value="1"/>
</dbReference>
<evidence type="ECO:0000313" key="3">
    <source>
        <dbReference type="Proteomes" id="UP000281955"/>
    </source>
</evidence>
<dbReference type="PROSITE" id="PS50995">
    <property type="entry name" value="HTH_MARR_2"/>
    <property type="match status" value="1"/>
</dbReference>
<dbReference type="GO" id="GO:0006950">
    <property type="term" value="P:response to stress"/>
    <property type="evidence" value="ECO:0007669"/>
    <property type="project" value="TreeGrafter"/>
</dbReference>
<dbReference type="EMBL" id="RBWV01000017">
    <property type="protein sequence ID" value="RKS67952.1"/>
    <property type="molecule type" value="Genomic_DNA"/>
</dbReference>